<dbReference type="EMBL" id="PQWY01000001">
    <property type="protein sequence ID" value="PPK34078.1"/>
    <property type="molecule type" value="Genomic_DNA"/>
</dbReference>
<evidence type="ECO:0000256" key="3">
    <source>
        <dbReference type="ARBA" id="ARBA00048782"/>
    </source>
</evidence>
<dbReference type="GO" id="GO:0008113">
    <property type="term" value="F:peptide-methionine (S)-S-oxide reductase activity"/>
    <property type="evidence" value="ECO:0007669"/>
    <property type="project" value="UniProtKB-UniRule"/>
</dbReference>
<dbReference type="Pfam" id="PF01625">
    <property type="entry name" value="PMSR"/>
    <property type="match status" value="1"/>
</dbReference>
<dbReference type="OrthoDB" id="4174719at2"/>
<accession>A0A2S6F9I0</accession>
<gene>
    <name evidence="4 5" type="primary">msrA</name>
    <name evidence="5" type="ORF">C3928_00920</name>
</gene>
<reference evidence="5 6" key="1">
    <citation type="submission" date="2018-02" db="EMBL/GenBank/DDBJ databases">
        <title>Draft genome sequences of four Legionella pneumophila clinical strains isolated in Ontario.</title>
        <authorList>
            <person name="Fortuna A."/>
            <person name="Ramnarine R."/>
            <person name="Li A."/>
            <person name="Frantz C."/>
            <person name="Mallo G."/>
        </authorList>
    </citation>
    <scope>NUCLEOTIDE SEQUENCE [LARGE SCALE GENOMIC DNA]</scope>
    <source>
        <strain evidence="5 6">LG61</strain>
    </source>
</reference>
<evidence type="ECO:0000256" key="2">
    <source>
        <dbReference type="ARBA" id="ARBA00047806"/>
    </source>
</evidence>
<comment type="catalytic activity">
    <reaction evidence="2 4">
        <text>L-methionyl-[protein] + [thioredoxin]-disulfide + H2O = L-methionyl-(S)-S-oxide-[protein] + [thioredoxin]-dithiol</text>
        <dbReference type="Rhea" id="RHEA:14217"/>
        <dbReference type="Rhea" id="RHEA-COMP:10698"/>
        <dbReference type="Rhea" id="RHEA-COMP:10700"/>
        <dbReference type="Rhea" id="RHEA-COMP:12313"/>
        <dbReference type="Rhea" id="RHEA-COMP:12315"/>
        <dbReference type="ChEBI" id="CHEBI:15377"/>
        <dbReference type="ChEBI" id="CHEBI:16044"/>
        <dbReference type="ChEBI" id="CHEBI:29950"/>
        <dbReference type="ChEBI" id="CHEBI:44120"/>
        <dbReference type="ChEBI" id="CHEBI:50058"/>
        <dbReference type="EC" id="1.8.4.11"/>
    </reaction>
</comment>
<dbReference type="InterPro" id="IPR002569">
    <property type="entry name" value="Met_Sox_Rdtase_MsrA_dom"/>
</dbReference>
<dbReference type="RefSeq" id="WP_027228066.1">
    <property type="nucleotide sequence ID" value="NZ_CP017601.1"/>
</dbReference>
<dbReference type="EC" id="1.8.4.11" evidence="4"/>
<dbReference type="Proteomes" id="UP000239239">
    <property type="component" value="Unassembled WGS sequence"/>
</dbReference>
<keyword evidence="1 4" id="KW-0560">Oxidoreductase</keyword>
<dbReference type="NCBIfam" id="TIGR00401">
    <property type="entry name" value="msrA"/>
    <property type="match status" value="1"/>
</dbReference>
<name>A0A2S6F9I0_LEGPN</name>
<comment type="catalytic activity">
    <reaction evidence="3 4">
        <text>[thioredoxin]-disulfide + L-methionine + H2O = L-methionine (S)-S-oxide + [thioredoxin]-dithiol</text>
        <dbReference type="Rhea" id="RHEA:19993"/>
        <dbReference type="Rhea" id="RHEA-COMP:10698"/>
        <dbReference type="Rhea" id="RHEA-COMP:10700"/>
        <dbReference type="ChEBI" id="CHEBI:15377"/>
        <dbReference type="ChEBI" id="CHEBI:29950"/>
        <dbReference type="ChEBI" id="CHEBI:50058"/>
        <dbReference type="ChEBI" id="CHEBI:57844"/>
        <dbReference type="ChEBI" id="CHEBI:58772"/>
        <dbReference type="EC" id="1.8.4.11"/>
    </reaction>
</comment>
<dbReference type="Gene3D" id="3.30.1060.10">
    <property type="entry name" value="Peptide methionine sulphoxide reductase MsrA"/>
    <property type="match status" value="1"/>
</dbReference>
<comment type="caution">
    <text evidence="5">The sequence shown here is derived from an EMBL/GenBank/DDBJ whole genome shotgun (WGS) entry which is preliminary data.</text>
</comment>
<dbReference type="PANTHER" id="PTHR43774">
    <property type="entry name" value="PEPTIDE METHIONINE SULFOXIDE REDUCTASE"/>
    <property type="match status" value="1"/>
</dbReference>
<dbReference type="InterPro" id="IPR036509">
    <property type="entry name" value="Met_Sox_Rdtase_MsrA_sf"/>
</dbReference>
<evidence type="ECO:0000313" key="6">
    <source>
        <dbReference type="Proteomes" id="UP000239239"/>
    </source>
</evidence>
<comment type="similarity">
    <text evidence="4">Belongs to the MsrA Met sulfoxide reductase family.</text>
</comment>
<organism evidence="5 6">
    <name type="scientific">Legionella pneumophila</name>
    <dbReference type="NCBI Taxonomy" id="446"/>
    <lineage>
        <taxon>Bacteria</taxon>
        <taxon>Pseudomonadati</taxon>
        <taxon>Pseudomonadota</taxon>
        <taxon>Gammaproteobacteria</taxon>
        <taxon>Legionellales</taxon>
        <taxon>Legionellaceae</taxon>
        <taxon>Legionella</taxon>
    </lineage>
</organism>
<protein>
    <recommendedName>
        <fullName evidence="4">Peptide methionine sulfoxide reductase MsrA</fullName>
        <shortName evidence="4">Protein-methionine-S-oxide reductase</shortName>
        <ecNumber evidence="4">1.8.4.11</ecNumber>
    </recommendedName>
    <alternativeName>
        <fullName evidence="4">Peptide-methionine (S)-S-oxide reductase</fullName>
        <shortName evidence="4">Peptide Met(O) reductase</shortName>
    </alternativeName>
</protein>
<dbReference type="HAMAP" id="MF_01401">
    <property type="entry name" value="MsrA"/>
    <property type="match status" value="1"/>
</dbReference>
<feature type="active site" evidence="4">
    <location>
        <position position="30"/>
    </location>
</feature>
<dbReference type="SUPFAM" id="SSF55068">
    <property type="entry name" value="Peptide methionine sulfoxide reductase"/>
    <property type="match status" value="1"/>
</dbReference>
<proteinExistence type="inferred from homology"/>
<evidence type="ECO:0000256" key="4">
    <source>
        <dbReference type="HAMAP-Rule" id="MF_01401"/>
    </source>
</evidence>
<dbReference type="GO" id="GO:0033744">
    <property type="term" value="F:L-methionine:thioredoxin-disulfide S-oxidoreductase activity"/>
    <property type="evidence" value="ECO:0007669"/>
    <property type="project" value="RHEA"/>
</dbReference>
<sequence length="196" mass="23197">MLRIFLYFLLLVNTTFCLAKTEKAIFAGGCFWCMEADFDHLPGVLSTTSGFDGDTLKDPSYEQVSAGNTHYAESVMVEFDSDKLSYKKLVEYFFMHIDPTVKNAQFCDHGSQYRSAIFYLNNQQKKIAMEYKKELEQKFPIVYTEIVPSTSFYPAEEYHQNYYKKNPIRYKYYRYRCGRDARVQEVWDNKKYKNNS</sequence>
<evidence type="ECO:0000256" key="1">
    <source>
        <dbReference type="ARBA" id="ARBA00023002"/>
    </source>
</evidence>
<dbReference type="AlphaFoldDB" id="A0A2S6F9I0"/>
<dbReference type="PANTHER" id="PTHR43774:SF1">
    <property type="entry name" value="PEPTIDE METHIONINE SULFOXIDE REDUCTASE MSRA 2"/>
    <property type="match status" value="1"/>
</dbReference>
<evidence type="ECO:0000313" key="5">
    <source>
        <dbReference type="EMBL" id="PPK34078.1"/>
    </source>
</evidence>
<comment type="function">
    <text evidence="4">Has an important function as a repair enzyme for proteins that have been inactivated by oxidation. Catalyzes the reversible oxidation-reduction of methionine sulfoxide in proteins to methionine.</text>
</comment>